<dbReference type="InterPro" id="IPR009097">
    <property type="entry name" value="Cyclic_Pdiesterase"/>
</dbReference>
<accession>A0A7Y9S3A1</accession>
<organism evidence="1 2">
    <name type="scientific">Nocardioides daedukensis</name>
    <dbReference type="NCBI Taxonomy" id="634462"/>
    <lineage>
        <taxon>Bacteria</taxon>
        <taxon>Bacillati</taxon>
        <taxon>Actinomycetota</taxon>
        <taxon>Actinomycetes</taxon>
        <taxon>Propionibacteriales</taxon>
        <taxon>Nocardioidaceae</taxon>
        <taxon>Nocardioides</taxon>
    </lineage>
</organism>
<dbReference type="Gene3D" id="3.90.1140.10">
    <property type="entry name" value="Cyclic phosphodiesterase"/>
    <property type="match status" value="1"/>
</dbReference>
<dbReference type="PANTHER" id="PTHR40037:SF1">
    <property type="entry name" value="PHOSPHOESTERASE SAOUHSC_00951-RELATED"/>
    <property type="match status" value="1"/>
</dbReference>
<keyword evidence="2" id="KW-1185">Reference proteome</keyword>
<proteinExistence type="predicted"/>
<reference evidence="1 2" key="1">
    <citation type="submission" date="2020-07" db="EMBL/GenBank/DDBJ databases">
        <title>Sequencing the genomes of 1000 actinobacteria strains.</title>
        <authorList>
            <person name="Klenk H.-P."/>
        </authorList>
    </citation>
    <scope>NUCLEOTIDE SEQUENCE [LARGE SCALE GENOMIC DNA]</scope>
    <source>
        <strain evidence="1 2">DSM 23819</strain>
    </source>
</reference>
<dbReference type="PANTHER" id="PTHR40037">
    <property type="entry name" value="PHOSPHOESTERASE YJCG-RELATED"/>
    <property type="match status" value="1"/>
</dbReference>
<protein>
    <submittedName>
        <fullName evidence="1">2'-5' RNA ligase</fullName>
    </submittedName>
</protein>
<dbReference type="RefSeq" id="WP_179503171.1">
    <property type="nucleotide sequence ID" value="NZ_JACCAA010000001.1"/>
</dbReference>
<name>A0A7Y9S3A1_9ACTN</name>
<dbReference type="Proteomes" id="UP000540656">
    <property type="component" value="Unassembled WGS sequence"/>
</dbReference>
<dbReference type="GO" id="GO:0016874">
    <property type="term" value="F:ligase activity"/>
    <property type="evidence" value="ECO:0007669"/>
    <property type="project" value="UniProtKB-KW"/>
</dbReference>
<keyword evidence="1" id="KW-0436">Ligase</keyword>
<evidence type="ECO:0000313" key="1">
    <source>
        <dbReference type="EMBL" id="NYG60214.1"/>
    </source>
</evidence>
<sequence>MSTIGVSIAIPEPWATRLQNYRTSIGDESATKIPTHITLVPPLEAEDMDAVESHLSAVAERTSRFEIHLRGTGTFRPVSPVVFVGVVRGISECEQLANVARSGPLGQELDFPYHPHVTIAHHLPSEALDRAFSELADFECQFEASEFHLYVHDEQVGWRISRSFALAGEPSGVPAPDVPATPNSEG</sequence>
<gene>
    <name evidence="1" type="ORF">BJ980_003137</name>
</gene>
<comment type="caution">
    <text evidence="1">The sequence shown here is derived from an EMBL/GenBank/DDBJ whole genome shotgun (WGS) entry which is preliminary data.</text>
</comment>
<dbReference type="InterPro" id="IPR050580">
    <property type="entry name" value="2H_phosphoesterase_YjcG-like"/>
</dbReference>
<dbReference type="AlphaFoldDB" id="A0A7Y9S3A1"/>
<evidence type="ECO:0000313" key="2">
    <source>
        <dbReference type="Proteomes" id="UP000540656"/>
    </source>
</evidence>
<dbReference type="SUPFAM" id="SSF55144">
    <property type="entry name" value="LigT-like"/>
    <property type="match status" value="1"/>
</dbReference>
<dbReference type="EMBL" id="JACCAA010000001">
    <property type="protein sequence ID" value="NYG60214.1"/>
    <property type="molecule type" value="Genomic_DNA"/>
</dbReference>
<dbReference type="Pfam" id="PF13563">
    <property type="entry name" value="2_5_RNA_ligase2"/>
    <property type="match status" value="1"/>
</dbReference>